<feature type="transmembrane region" description="Helical" evidence="1">
    <location>
        <begin position="35"/>
        <end position="54"/>
    </location>
</feature>
<evidence type="ECO:0000256" key="1">
    <source>
        <dbReference type="SAM" id="Phobius"/>
    </source>
</evidence>
<reference evidence="2 3" key="1">
    <citation type="journal article" date="2015" name="Nat. Commun.">
        <title>Lucilia cuprina genome unlocks parasitic fly biology to underpin future interventions.</title>
        <authorList>
            <person name="Anstead C.A."/>
            <person name="Korhonen P.K."/>
            <person name="Young N.D."/>
            <person name="Hall R.S."/>
            <person name="Jex A.R."/>
            <person name="Murali S.C."/>
            <person name="Hughes D.S."/>
            <person name="Lee S.F."/>
            <person name="Perry T."/>
            <person name="Stroehlein A.J."/>
            <person name="Ansell B.R."/>
            <person name="Breugelmans B."/>
            <person name="Hofmann A."/>
            <person name="Qu J."/>
            <person name="Dugan S."/>
            <person name="Lee S.L."/>
            <person name="Chao H."/>
            <person name="Dinh H."/>
            <person name="Han Y."/>
            <person name="Doddapaneni H.V."/>
            <person name="Worley K.C."/>
            <person name="Muzny D.M."/>
            <person name="Ioannidis P."/>
            <person name="Waterhouse R.M."/>
            <person name="Zdobnov E.M."/>
            <person name="James P.J."/>
            <person name="Bagnall N.H."/>
            <person name="Kotze A.C."/>
            <person name="Gibbs R.A."/>
            <person name="Richards S."/>
            <person name="Batterham P."/>
            <person name="Gasser R.B."/>
        </authorList>
    </citation>
    <scope>NUCLEOTIDE SEQUENCE [LARGE SCALE GENOMIC DNA]</scope>
    <source>
        <strain evidence="2 3">LS</strain>
        <tissue evidence="2">Full body</tissue>
    </source>
</reference>
<gene>
    <name evidence="2" type="ORF">FF38_06541</name>
</gene>
<dbReference type="OrthoDB" id="7762401at2759"/>
<keyword evidence="1" id="KW-1133">Transmembrane helix</keyword>
<evidence type="ECO:0000313" key="3">
    <source>
        <dbReference type="Proteomes" id="UP000037069"/>
    </source>
</evidence>
<dbReference type="Proteomes" id="UP000037069">
    <property type="component" value="Unassembled WGS sequence"/>
</dbReference>
<protein>
    <submittedName>
        <fullName evidence="2">Uncharacterized protein</fullName>
    </submittedName>
</protein>
<keyword evidence="1" id="KW-0812">Transmembrane</keyword>
<organism evidence="2 3">
    <name type="scientific">Lucilia cuprina</name>
    <name type="common">Green bottle fly</name>
    <name type="synonym">Australian sheep blowfly</name>
    <dbReference type="NCBI Taxonomy" id="7375"/>
    <lineage>
        <taxon>Eukaryota</taxon>
        <taxon>Metazoa</taxon>
        <taxon>Ecdysozoa</taxon>
        <taxon>Arthropoda</taxon>
        <taxon>Hexapoda</taxon>
        <taxon>Insecta</taxon>
        <taxon>Pterygota</taxon>
        <taxon>Neoptera</taxon>
        <taxon>Endopterygota</taxon>
        <taxon>Diptera</taxon>
        <taxon>Brachycera</taxon>
        <taxon>Muscomorpha</taxon>
        <taxon>Oestroidea</taxon>
        <taxon>Calliphoridae</taxon>
        <taxon>Luciliinae</taxon>
        <taxon>Lucilia</taxon>
    </lineage>
</organism>
<dbReference type="AlphaFoldDB" id="A0A0L0C7R7"/>
<keyword evidence="3" id="KW-1185">Reference proteome</keyword>
<accession>A0A0L0C7R7</accession>
<feature type="transmembrane region" description="Helical" evidence="1">
    <location>
        <begin position="253"/>
        <end position="273"/>
    </location>
</feature>
<feature type="transmembrane region" description="Helical" evidence="1">
    <location>
        <begin position="9"/>
        <end position="29"/>
    </location>
</feature>
<feature type="transmembrane region" description="Helical" evidence="1">
    <location>
        <begin position="162"/>
        <end position="186"/>
    </location>
</feature>
<name>A0A0L0C7R7_LUCCU</name>
<sequence>MQQIFLQIFLIKILRIIQFGITCLATIYTPIDQCIYGFFAFAIGCTDAILHLMISQNLEAKSVNADEKQATIKTNILLSVIESIHDYLPLGLINMELHRLSSQYPLLSFVFCLPFGLDILSRLFDNGTTYVADEKVLMYLKKFNTIIHSISIGSLAKRELNIWFMCVWLATLIRLPFYALALMASYAAYNMPPETNPYAFAACAVGIIYGVFGLVGGQEVADGIVKGVVDDLLDFVPLALVNIEIFKMMGKPYAFVHALFIIPLILDLIAKLFGEESDDAATQTLKHVSNLANVVSLLYLSYMEDNYMFGYVALSYLAAHTGMVIGDTILDTVFNGLLIGTTGYSMFAVNPAEHPFAFTASFVGFCHGCTGIYTRFFDSSCGAEGSEGKCTNRVKKLTSSCMEIITVPLANMDLYRSSKQSSALALGHGLFIIPLAFDLTFKFFATEGDEGESTAILKDLTVLGNIVSLLFFAVNENNLPAGIMSLSAFFSYSGSMVMEYMLNGTEEKSTLAGYALFFACMSSALSAGGEVAT</sequence>
<feature type="transmembrane region" description="Helical" evidence="1">
    <location>
        <begin position="308"/>
        <end position="330"/>
    </location>
</feature>
<evidence type="ECO:0000313" key="2">
    <source>
        <dbReference type="EMBL" id="KNC27454.1"/>
    </source>
</evidence>
<keyword evidence="1" id="KW-0472">Membrane</keyword>
<comment type="caution">
    <text evidence="2">The sequence shown here is derived from an EMBL/GenBank/DDBJ whole genome shotgun (WGS) entry which is preliminary data.</text>
</comment>
<dbReference type="InterPro" id="IPR032007">
    <property type="entry name" value="DUF4791"/>
</dbReference>
<dbReference type="Pfam" id="PF16039">
    <property type="entry name" value="DUF4791"/>
    <property type="match status" value="2"/>
</dbReference>
<dbReference type="EMBL" id="JRES01000902">
    <property type="protein sequence ID" value="KNC27454.1"/>
    <property type="molecule type" value="Genomic_DNA"/>
</dbReference>
<proteinExistence type="predicted"/>
<feature type="transmembrane region" description="Helical" evidence="1">
    <location>
        <begin position="198"/>
        <end position="216"/>
    </location>
</feature>